<proteinExistence type="predicted"/>
<evidence type="ECO:0000313" key="3">
    <source>
        <dbReference type="Proteomes" id="UP000472827"/>
    </source>
</evidence>
<evidence type="ECO:0000256" key="1">
    <source>
        <dbReference type="SAM" id="MobiDB-lite"/>
    </source>
</evidence>
<protein>
    <recommendedName>
        <fullName evidence="4">Phage protein</fullName>
    </recommendedName>
</protein>
<evidence type="ECO:0008006" key="4">
    <source>
        <dbReference type="Google" id="ProtNLM"/>
    </source>
</evidence>
<accession>A0ABX0CYX4</accession>
<gene>
    <name evidence="2" type="ORF">G4923_10470</name>
</gene>
<organism evidence="2 3">
    <name type="scientific">Aeromonas rivipollensis</name>
    <dbReference type="NCBI Taxonomy" id="948519"/>
    <lineage>
        <taxon>Bacteria</taxon>
        <taxon>Pseudomonadati</taxon>
        <taxon>Pseudomonadota</taxon>
        <taxon>Gammaproteobacteria</taxon>
        <taxon>Aeromonadales</taxon>
        <taxon>Aeromonadaceae</taxon>
        <taxon>Aeromonas</taxon>
    </lineage>
</organism>
<sequence>MTEPHIDSRTIKLRTPRGLESDVTVRALTALQLFEYQTYLVDVEWPSQPQEGDKKALDKYTLQVQKALYELNATMAAFGLQYLHPVESIEEVRARVIRSYPLPDHIMRLALAVKELSGLAQPPAADEEKAVEEGEAQEPADPKKA</sequence>
<keyword evidence="3" id="KW-1185">Reference proteome</keyword>
<reference evidence="2 3" key="1">
    <citation type="submission" date="2020-02" db="EMBL/GenBank/DDBJ databases">
        <title>Genome sequencing of Aeromonas rivipollensis.</title>
        <authorList>
            <person name="Fono-Tamo Ubani E.K."/>
            <person name="Lekota K.E."/>
        </authorList>
    </citation>
    <scope>NUCLEOTIDE SEQUENCE [LARGE SCALE GENOMIC DNA]</scope>
    <source>
        <strain evidence="2 3">G78</strain>
    </source>
</reference>
<name>A0ABX0CYX4_9GAMM</name>
<dbReference type="EMBL" id="JAAILA010000013">
    <property type="protein sequence ID" value="NEX89127.1"/>
    <property type="molecule type" value="Genomic_DNA"/>
</dbReference>
<evidence type="ECO:0000313" key="2">
    <source>
        <dbReference type="EMBL" id="NEX89127.1"/>
    </source>
</evidence>
<dbReference type="RefSeq" id="WP_163136984.1">
    <property type="nucleotide sequence ID" value="NZ_JAAILA010000013.1"/>
</dbReference>
<comment type="caution">
    <text evidence="2">The sequence shown here is derived from an EMBL/GenBank/DDBJ whole genome shotgun (WGS) entry which is preliminary data.</text>
</comment>
<feature type="region of interest" description="Disordered" evidence="1">
    <location>
        <begin position="122"/>
        <end position="145"/>
    </location>
</feature>
<dbReference type="Proteomes" id="UP000472827">
    <property type="component" value="Unassembled WGS sequence"/>
</dbReference>